<dbReference type="Proteomes" id="UP000620366">
    <property type="component" value="Unassembled WGS sequence"/>
</dbReference>
<comment type="similarity">
    <text evidence="1">Belongs to the PrpF family.</text>
</comment>
<dbReference type="GO" id="GO:0016853">
    <property type="term" value="F:isomerase activity"/>
    <property type="evidence" value="ECO:0007669"/>
    <property type="project" value="UniProtKB-KW"/>
</dbReference>
<organism evidence="3 4">
    <name type="scientific">Feifania hominis</name>
    <dbReference type="NCBI Taxonomy" id="2763660"/>
    <lineage>
        <taxon>Bacteria</taxon>
        <taxon>Bacillati</taxon>
        <taxon>Bacillota</taxon>
        <taxon>Clostridia</taxon>
        <taxon>Eubacteriales</taxon>
        <taxon>Feifaniaceae</taxon>
        <taxon>Feifania</taxon>
    </lineage>
</organism>
<dbReference type="PANTHER" id="PTHR43709">
    <property type="entry name" value="ACONITATE ISOMERASE-RELATED"/>
    <property type="match status" value="1"/>
</dbReference>
<dbReference type="RefSeq" id="WP_249300008.1">
    <property type="nucleotide sequence ID" value="NZ_JACRSP010000002.1"/>
</dbReference>
<sequence>MDIPFSYWRGGTSRAVILRGEHLPGDSAALKELCLRIVRGRGGSLGPDFPSGKIEVVAAPTRPDADVDFTHYQVDWRTGHVEHRGSCGNLTSAIGPYAVAAGLVAPCAPETTVRIHNTNTGRIVLARIPVSGGRVTDTGDTAVAGAPDGAPVQLRFLAPGGSLTGRLFPTGRHTDVFSLPGGRVEATLIDCANPTVVVRAADLGVRGDEPDLDARAALLRDIGALRAQAAVLFGLVERPQQAATQSTYVPHVALLAPAADYTTADGQPISRSRFDFLSRAFIRHQHPTFPAAAAIAAAAATLLPGTVCCSNGAKPGEHRVVLGHPAGLFPVTLTLEDGQIACADILRSAHCIFDGVLHL</sequence>
<dbReference type="Pfam" id="PF04303">
    <property type="entry name" value="PrpF"/>
    <property type="match status" value="1"/>
</dbReference>
<comment type="caution">
    <text evidence="3">The sequence shown here is derived from an EMBL/GenBank/DDBJ whole genome shotgun (WGS) entry which is preliminary data.</text>
</comment>
<gene>
    <name evidence="3" type="ORF">H8695_06030</name>
</gene>
<evidence type="ECO:0000256" key="2">
    <source>
        <dbReference type="ARBA" id="ARBA00023235"/>
    </source>
</evidence>
<evidence type="ECO:0000256" key="1">
    <source>
        <dbReference type="ARBA" id="ARBA00007673"/>
    </source>
</evidence>
<protein>
    <submittedName>
        <fullName evidence="3">PrpF family protein</fullName>
    </submittedName>
</protein>
<proteinExistence type="inferred from homology"/>
<evidence type="ECO:0000313" key="4">
    <source>
        <dbReference type="Proteomes" id="UP000620366"/>
    </source>
</evidence>
<dbReference type="AlphaFoldDB" id="A0A926DFU3"/>
<dbReference type="EMBL" id="JACRSP010000002">
    <property type="protein sequence ID" value="MBC8536250.1"/>
    <property type="molecule type" value="Genomic_DNA"/>
</dbReference>
<evidence type="ECO:0000313" key="3">
    <source>
        <dbReference type="EMBL" id="MBC8536250.1"/>
    </source>
</evidence>
<keyword evidence="2" id="KW-0413">Isomerase</keyword>
<reference evidence="3" key="1">
    <citation type="submission" date="2020-08" db="EMBL/GenBank/DDBJ databases">
        <title>Genome public.</title>
        <authorList>
            <person name="Liu C."/>
            <person name="Sun Q."/>
        </authorList>
    </citation>
    <scope>NUCLEOTIDE SEQUENCE</scope>
    <source>
        <strain evidence="3">BX7</strain>
    </source>
</reference>
<dbReference type="SUPFAM" id="SSF54506">
    <property type="entry name" value="Diaminopimelate epimerase-like"/>
    <property type="match status" value="2"/>
</dbReference>
<dbReference type="InterPro" id="IPR007400">
    <property type="entry name" value="PrpF-like"/>
</dbReference>
<keyword evidence="4" id="KW-1185">Reference proteome</keyword>
<name>A0A926DFU3_9FIRM</name>
<dbReference type="Gene3D" id="3.10.310.10">
    <property type="entry name" value="Diaminopimelate Epimerase, Chain A, domain 1"/>
    <property type="match status" value="2"/>
</dbReference>
<accession>A0A926DFU3</accession>
<dbReference type="PANTHER" id="PTHR43709:SF3">
    <property type="entry name" value="ISOMERASE YBHH-RELATED"/>
    <property type="match status" value="1"/>
</dbReference>